<feature type="domain" description="SET" evidence="1">
    <location>
        <begin position="25"/>
        <end position="65"/>
    </location>
</feature>
<dbReference type="EMBL" id="JAPQKH010000004">
    <property type="protein sequence ID" value="KAJ5100648.1"/>
    <property type="molecule type" value="Genomic_DNA"/>
</dbReference>
<gene>
    <name evidence="2" type="ORF">N7456_006700</name>
</gene>
<reference evidence="2" key="1">
    <citation type="submission" date="2022-11" db="EMBL/GenBank/DDBJ databases">
        <authorList>
            <person name="Petersen C."/>
        </authorList>
    </citation>
    <scope>NUCLEOTIDE SEQUENCE</scope>
    <source>
        <strain evidence="2">IBT 30069</strain>
    </source>
</reference>
<dbReference type="InterPro" id="IPR046341">
    <property type="entry name" value="SET_dom_sf"/>
</dbReference>
<dbReference type="SUPFAM" id="SSF82199">
    <property type="entry name" value="SET domain"/>
    <property type="match status" value="1"/>
</dbReference>
<reference evidence="2" key="2">
    <citation type="journal article" date="2023" name="IMA Fungus">
        <title>Comparative genomic study of the Penicillium genus elucidates a diverse pangenome and 15 lateral gene transfer events.</title>
        <authorList>
            <person name="Petersen C."/>
            <person name="Sorensen T."/>
            <person name="Nielsen M.R."/>
            <person name="Sondergaard T.E."/>
            <person name="Sorensen J.L."/>
            <person name="Fitzpatrick D.A."/>
            <person name="Frisvad J.C."/>
            <person name="Nielsen K.L."/>
        </authorList>
    </citation>
    <scope>NUCLEOTIDE SEQUENCE</scope>
    <source>
        <strain evidence="2">IBT 30069</strain>
    </source>
</reference>
<dbReference type="InterPro" id="IPR001214">
    <property type="entry name" value="SET_dom"/>
</dbReference>
<dbReference type="Proteomes" id="UP001149165">
    <property type="component" value="Unassembled WGS sequence"/>
</dbReference>
<accession>A0A9W9KC69</accession>
<dbReference type="PANTHER" id="PTHR47643:SF2">
    <property type="entry name" value="TPR DOMAIN PROTEIN (AFU_ORTHOLOGUE AFUA_5G12710)"/>
    <property type="match status" value="1"/>
</dbReference>
<keyword evidence="3" id="KW-1185">Reference proteome</keyword>
<dbReference type="CDD" id="cd20071">
    <property type="entry name" value="SET_SMYD"/>
    <property type="match status" value="1"/>
</dbReference>
<comment type="caution">
    <text evidence="2">The sequence shown here is derived from an EMBL/GenBank/DDBJ whole genome shotgun (WGS) entry which is preliminary data.</text>
</comment>
<evidence type="ECO:0000259" key="1">
    <source>
        <dbReference type="Pfam" id="PF00856"/>
    </source>
</evidence>
<dbReference type="OrthoDB" id="438641at2759"/>
<proteinExistence type="predicted"/>
<protein>
    <recommendedName>
        <fullName evidence="1">SET domain-containing protein</fullName>
    </recommendedName>
</protein>
<dbReference type="Pfam" id="PF00856">
    <property type="entry name" value="SET"/>
    <property type="match status" value="1"/>
</dbReference>
<name>A0A9W9KC69_9EURO</name>
<sequence length="265" mass="30894">MSQSVRSGTSSETTAKNYPSCGLWPWAAQMKHSCDSNVRYSFINDMMIVRAARNIPRDTELTIWHQSPLITEQIDKRMVIPRLNFECNCPVCTDILNTSKKGSRKRARLRLEILSTLNCVKPDTEKVEDLLAEIEKTFVKPVHESRRFALWELYHKLAEVYLSRARRPKMVECLLKSLEALGFIIENAIIPNTRRLEVKKWGIAIPNTVLTWILISLYYKYEGYKDKEKQAAEYARITYRICIGEDDTFDQYHSAYFMFSQSTET</sequence>
<evidence type="ECO:0000313" key="3">
    <source>
        <dbReference type="Proteomes" id="UP001149165"/>
    </source>
</evidence>
<organism evidence="2 3">
    <name type="scientific">Penicillium angulare</name>
    <dbReference type="NCBI Taxonomy" id="116970"/>
    <lineage>
        <taxon>Eukaryota</taxon>
        <taxon>Fungi</taxon>
        <taxon>Dikarya</taxon>
        <taxon>Ascomycota</taxon>
        <taxon>Pezizomycotina</taxon>
        <taxon>Eurotiomycetes</taxon>
        <taxon>Eurotiomycetidae</taxon>
        <taxon>Eurotiales</taxon>
        <taxon>Aspergillaceae</taxon>
        <taxon>Penicillium</taxon>
    </lineage>
</organism>
<dbReference type="PANTHER" id="PTHR47643">
    <property type="entry name" value="TPR DOMAIN PROTEIN (AFU_ORTHOLOGUE AFUA_5G12710)"/>
    <property type="match status" value="1"/>
</dbReference>
<dbReference type="InterPro" id="IPR053209">
    <property type="entry name" value="Gramillin-biosynth_MTr"/>
</dbReference>
<dbReference type="AlphaFoldDB" id="A0A9W9KC69"/>
<dbReference type="Gene3D" id="2.170.270.10">
    <property type="entry name" value="SET domain"/>
    <property type="match status" value="1"/>
</dbReference>
<evidence type="ECO:0000313" key="2">
    <source>
        <dbReference type="EMBL" id="KAJ5100648.1"/>
    </source>
</evidence>